<dbReference type="InterPro" id="IPR036388">
    <property type="entry name" value="WH-like_DNA-bd_sf"/>
</dbReference>
<dbReference type="SMART" id="SM00448">
    <property type="entry name" value="REC"/>
    <property type="match status" value="1"/>
</dbReference>
<evidence type="ECO:0000256" key="1">
    <source>
        <dbReference type="ARBA" id="ARBA00022553"/>
    </source>
</evidence>
<feature type="domain" description="Response regulatory" evidence="8">
    <location>
        <begin position="2"/>
        <end position="116"/>
    </location>
</feature>
<dbReference type="InterPro" id="IPR001789">
    <property type="entry name" value="Sig_transdc_resp-reg_receiver"/>
</dbReference>
<dbReference type="GO" id="GO:0032993">
    <property type="term" value="C:protein-DNA complex"/>
    <property type="evidence" value="ECO:0007669"/>
    <property type="project" value="TreeGrafter"/>
</dbReference>
<dbReference type="GO" id="GO:0006355">
    <property type="term" value="P:regulation of DNA-templated transcription"/>
    <property type="evidence" value="ECO:0007669"/>
    <property type="project" value="InterPro"/>
</dbReference>
<keyword evidence="4 7" id="KW-0238">DNA-binding</keyword>
<evidence type="ECO:0000259" key="9">
    <source>
        <dbReference type="PROSITE" id="PS51755"/>
    </source>
</evidence>
<gene>
    <name evidence="10" type="ORF">A3K42_00330</name>
</gene>
<evidence type="ECO:0000313" key="10">
    <source>
        <dbReference type="EMBL" id="OGC39027.1"/>
    </source>
</evidence>
<dbReference type="InterPro" id="IPR016032">
    <property type="entry name" value="Sig_transdc_resp-reg_C-effctor"/>
</dbReference>
<dbReference type="PANTHER" id="PTHR48111:SF22">
    <property type="entry name" value="REGULATOR OF RPOS"/>
    <property type="match status" value="1"/>
</dbReference>
<dbReference type="FunFam" id="1.10.10.10:FF:000005">
    <property type="entry name" value="Two-component system response regulator"/>
    <property type="match status" value="1"/>
</dbReference>
<evidence type="ECO:0000256" key="5">
    <source>
        <dbReference type="ARBA" id="ARBA00023163"/>
    </source>
</evidence>
<dbReference type="Proteomes" id="UP000178270">
    <property type="component" value="Unassembled WGS sequence"/>
</dbReference>
<evidence type="ECO:0000259" key="8">
    <source>
        <dbReference type="PROSITE" id="PS50110"/>
    </source>
</evidence>
<dbReference type="CDD" id="cd17625">
    <property type="entry name" value="REC_OmpR_DrrD-like"/>
    <property type="match status" value="1"/>
</dbReference>
<dbReference type="PROSITE" id="PS50110">
    <property type="entry name" value="RESPONSE_REGULATORY"/>
    <property type="match status" value="1"/>
</dbReference>
<protein>
    <submittedName>
        <fullName evidence="10">DNA-binding response regulator</fullName>
    </submittedName>
</protein>
<keyword evidence="3" id="KW-0805">Transcription regulation</keyword>
<dbReference type="SMART" id="SM00862">
    <property type="entry name" value="Trans_reg_C"/>
    <property type="match status" value="1"/>
</dbReference>
<dbReference type="Gene3D" id="1.10.10.10">
    <property type="entry name" value="Winged helix-like DNA-binding domain superfamily/Winged helix DNA-binding domain"/>
    <property type="match status" value="1"/>
</dbReference>
<dbReference type="FunFam" id="3.40.50.2300:FF:000001">
    <property type="entry name" value="DNA-binding response regulator PhoB"/>
    <property type="match status" value="1"/>
</dbReference>
<evidence type="ECO:0000256" key="2">
    <source>
        <dbReference type="ARBA" id="ARBA00023012"/>
    </source>
</evidence>
<evidence type="ECO:0000256" key="4">
    <source>
        <dbReference type="ARBA" id="ARBA00023125"/>
    </source>
</evidence>
<dbReference type="Gene3D" id="3.40.50.2300">
    <property type="match status" value="1"/>
</dbReference>
<dbReference type="AlphaFoldDB" id="A0A1F4U2D5"/>
<dbReference type="CDD" id="cd00383">
    <property type="entry name" value="trans_reg_C"/>
    <property type="match status" value="1"/>
</dbReference>
<organism evidence="10 11">
    <name type="scientific">candidate division WWE3 bacterium RBG_13_37_7</name>
    <dbReference type="NCBI Taxonomy" id="1802609"/>
    <lineage>
        <taxon>Bacteria</taxon>
        <taxon>Katanobacteria</taxon>
    </lineage>
</organism>
<dbReference type="InterPro" id="IPR011006">
    <property type="entry name" value="CheY-like_superfamily"/>
</dbReference>
<dbReference type="PANTHER" id="PTHR48111">
    <property type="entry name" value="REGULATOR OF RPOS"/>
    <property type="match status" value="1"/>
</dbReference>
<keyword evidence="2" id="KW-0902">Two-component regulatory system</keyword>
<accession>A0A1F4U2D5</accession>
<evidence type="ECO:0000256" key="3">
    <source>
        <dbReference type="ARBA" id="ARBA00023015"/>
    </source>
</evidence>
<feature type="domain" description="OmpR/PhoB-type" evidence="9">
    <location>
        <begin position="124"/>
        <end position="223"/>
    </location>
</feature>
<proteinExistence type="predicted"/>
<evidence type="ECO:0000256" key="6">
    <source>
        <dbReference type="PROSITE-ProRule" id="PRU00169"/>
    </source>
</evidence>
<evidence type="ECO:0000313" key="11">
    <source>
        <dbReference type="Proteomes" id="UP000178270"/>
    </source>
</evidence>
<feature type="DNA-binding region" description="OmpR/PhoB-type" evidence="7">
    <location>
        <begin position="124"/>
        <end position="223"/>
    </location>
</feature>
<dbReference type="SUPFAM" id="SSF52172">
    <property type="entry name" value="CheY-like"/>
    <property type="match status" value="1"/>
</dbReference>
<dbReference type="InterPro" id="IPR039420">
    <property type="entry name" value="WalR-like"/>
</dbReference>
<comment type="caution">
    <text evidence="10">The sequence shown here is derived from an EMBL/GenBank/DDBJ whole genome shotgun (WGS) entry which is preliminary data.</text>
</comment>
<dbReference type="GO" id="GO:0000156">
    <property type="term" value="F:phosphorelay response regulator activity"/>
    <property type="evidence" value="ECO:0007669"/>
    <property type="project" value="TreeGrafter"/>
</dbReference>
<dbReference type="GO" id="GO:0005829">
    <property type="term" value="C:cytosol"/>
    <property type="evidence" value="ECO:0007669"/>
    <property type="project" value="TreeGrafter"/>
</dbReference>
<dbReference type="InterPro" id="IPR001867">
    <property type="entry name" value="OmpR/PhoB-type_DNA-bd"/>
</dbReference>
<name>A0A1F4U2D5_UNCKA</name>
<dbReference type="SUPFAM" id="SSF46894">
    <property type="entry name" value="C-terminal effector domain of the bipartite response regulators"/>
    <property type="match status" value="1"/>
</dbReference>
<dbReference type="Pfam" id="PF00486">
    <property type="entry name" value="Trans_reg_C"/>
    <property type="match status" value="1"/>
</dbReference>
<keyword evidence="1 6" id="KW-0597">Phosphoprotein</keyword>
<reference evidence="10 11" key="1">
    <citation type="journal article" date="2016" name="Nat. Commun.">
        <title>Thousands of microbial genomes shed light on interconnected biogeochemical processes in an aquifer system.</title>
        <authorList>
            <person name="Anantharaman K."/>
            <person name="Brown C.T."/>
            <person name="Hug L.A."/>
            <person name="Sharon I."/>
            <person name="Castelle C.J."/>
            <person name="Probst A.J."/>
            <person name="Thomas B.C."/>
            <person name="Singh A."/>
            <person name="Wilkins M.J."/>
            <person name="Karaoz U."/>
            <person name="Brodie E.L."/>
            <person name="Williams K.H."/>
            <person name="Hubbard S.S."/>
            <person name="Banfield J.F."/>
        </authorList>
    </citation>
    <scope>NUCLEOTIDE SEQUENCE [LARGE SCALE GENOMIC DNA]</scope>
</reference>
<dbReference type="Pfam" id="PF00072">
    <property type="entry name" value="Response_reg"/>
    <property type="match status" value="1"/>
</dbReference>
<dbReference type="GO" id="GO:0000976">
    <property type="term" value="F:transcription cis-regulatory region binding"/>
    <property type="evidence" value="ECO:0007669"/>
    <property type="project" value="TreeGrafter"/>
</dbReference>
<dbReference type="Gene3D" id="6.10.250.690">
    <property type="match status" value="1"/>
</dbReference>
<evidence type="ECO:0000256" key="7">
    <source>
        <dbReference type="PROSITE-ProRule" id="PRU01091"/>
    </source>
</evidence>
<feature type="modified residue" description="4-aspartylphosphate" evidence="6">
    <location>
        <position position="51"/>
    </location>
</feature>
<dbReference type="EMBL" id="MEUS01000003">
    <property type="protein sequence ID" value="OGC39027.1"/>
    <property type="molecule type" value="Genomic_DNA"/>
</dbReference>
<sequence>MKILVVEDEHKIANAIKRGLEQETYAVDVAYTGKDGFDLATTENYDLILLDLMLPEMDGLEVCKKLREESIHTPILMLTAKSELEDKVAGLNYGADDYLTKPFAFEELLARIRALLRRPQNALDDELKCVNLTLNTATFKVERAGKGIALSKKEFALLEYLLRNKNKIVTKDQITTHVWNYESNILPNTVEQYIGYLRNKIDKPFKDRNLIKTVRGFGYKISEEGIKS</sequence>
<keyword evidence="5" id="KW-0804">Transcription</keyword>
<dbReference type="PROSITE" id="PS51755">
    <property type="entry name" value="OMPR_PHOB"/>
    <property type="match status" value="1"/>
</dbReference>